<dbReference type="InterPro" id="IPR000182">
    <property type="entry name" value="GNAT_dom"/>
</dbReference>
<keyword evidence="2" id="KW-0012">Acyltransferase</keyword>
<dbReference type="InterPro" id="IPR016181">
    <property type="entry name" value="Acyl_CoA_acyltransferase"/>
</dbReference>
<keyword evidence="5" id="KW-1185">Reference proteome</keyword>
<dbReference type="PANTHER" id="PTHR43877:SF2">
    <property type="entry name" value="AMINOALKYLPHOSPHONATE N-ACETYLTRANSFERASE-RELATED"/>
    <property type="match status" value="1"/>
</dbReference>
<evidence type="ECO:0000313" key="5">
    <source>
        <dbReference type="Proteomes" id="UP001163882"/>
    </source>
</evidence>
<protein>
    <submittedName>
        <fullName evidence="4">GNAT family N-acetyltransferase</fullName>
    </submittedName>
</protein>
<evidence type="ECO:0000313" key="4">
    <source>
        <dbReference type="EMBL" id="UYQ72719.1"/>
    </source>
</evidence>
<accession>A0ABY6IQP5</accession>
<dbReference type="PROSITE" id="PS51186">
    <property type="entry name" value="GNAT"/>
    <property type="match status" value="1"/>
</dbReference>
<proteinExistence type="predicted"/>
<dbReference type="EMBL" id="CP107716">
    <property type="protein sequence ID" value="UYQ72719.1"/>
    <property type="molecule type" value="Genomic_DNA"/>
</dbReference>
<evidence type="ECO:0000256" key="1">
    <source>
        <dbReference type="ARBA" id="ARBA00022679"/>
    </source>
</evidence>
<dbReference type="Gene3D" id="3.40.630.30">
    <property type="match status" value="1"/>
</dbReference>
<evidence type="ECO:0000256" key="2">
    <source>
        <dbReference type="ARBA" id="ARBA00023315"/>
    </source>
</evidence>
<dbReference type="Pfam" id="PF13673">
    <property type="entry name" value="Acetyltransf_10"/>
    <property type="match status" value="1"/>
</dbReference>
<keyword evidence="1" id="KW-0808">Transferase</keyword>
<dbReference type="Proteomes" id="UP001163882">
    <property type="component" value="Chromosome"/>
</dbReference>
<feature type="domain" description="N-acetyltransferase" evidence="3">
    <location>
        <begin position="4"/>
        <end position="156"/>
    </location>
</feature>
<dbReference type="SUPFAM" id="SSF55729">
    <property type="entry name" value="Acyl-CoA N-acyltransferases (Nat)"/>
    <property type="match status" value="1"/>
</dbReference>
<sequence>MSAISIRPALAGDAKEAAALLRRSIVELCVPDHGNDAERLEHWLSNKTPEHFVKWIDDPFNTIFVAFANGRMVSAGGVRDGEGIVLNYVHPESRFMGVSGAMMVHLEEMLRGRGVPVANLVSTITARRFYEARGYRERDLLPEQRPPFGIAMEKRL</sequence>
<dbReference type="PANTHER" id="PTHR43877">
    <property type="entry name" value="AMINOALKYLPHOSPHONATE N-ACETYLTRANSFERASE-RELATED-RELATED"/>
    <property type="match status" value="1"/>
</dbReference>
<evidence type="ECO:0000259" key="3">
    <source>
        <dbReference type="PROSITE" id="PS51186"/>
    </source>
</evidence>
<name>A0ABY6IQP5_9HYPH</name>
<gene>
    <name evidence="4" type="ORF">OF122_02755</name>
</gene>
<dbReference type="CDD" id="cd04301">
    <property type="entry name" value="NAT_SF"/>
    <property type="match status" value="1"/>
</dbReference>
<dbReference type="RefSeq" id="WP_264226327.1">
    <property type="nucleotide sequence ID" value="NZ_CP107716.1"/>
</dbReference>
<dbReference type="InterPro" id="IPR050832">
    <property type="entry name" value="Bact_Acetyltransf"/>
</dbReference>
<reference evidence="4" key="1">
    <citation type="submission" date="2022-10" db="EMBL/GenBank/DDBJ databases">
        <title>YIM 151497 complete genome.</title>
        <authorList>
            <person name="Chen X."/>
        </authorList>
    </citation>
    <scope>NUCLEOTIDE SEQUENCE</scope>
    <source>
        <strain evidence="4">YIM 151497</strain>
    </source>
</reference>
<organism evidence="4 5">
    <name type="scientific">Pelagibacterium flavum</name>
    <dbReference type="NCBI Taxonomy" id="2984530"/>
    <lineage>
        <taxon>Bacteria</taxon>
        <taxon>Pseudomonadati</taxon>
        <taxon>Pseudomonadota</taxon>
        <taxon>Alphaproteobacteria</taxon>
        <taxon>Hyphomicrobiales</taxon>
        <taxon>Devosiaceae</taxon>
        <taxon>Pelagibacterium</taxon>
    </lineage>
</organism>